<dbReference type="Pfam" id="PF03080">
    <property type="entry name" value="Neprosin"/>
    <property type="match status" value="1"/>
</dbReference>
<keyword evidence="2" id="KW-1185">Reference proteome</keyword>
<gene>
    <name evidence="3" type="primary">LOC125316634</name>
</gene>
<dbReference type="GeneID" id="125316634"/>
<name>A0ABM3HXV8_9MYRT</name>
<feature type="domain" description="Neprosin PEP catalytic" evidence="1">
    <location>
        <begin position="1"/>
        <end position="195"/>
    </location>
</feature>
<dbReference type="Pfam" id="PF14365">
    <property type="entry name" value="Neprosin_AP"/>
    <property type="match status" value="1"/>
</dbReference>
<dbReference type="InterPro" id="IPR053168">
    <property type="entry name" value="Glutamic_endopeptidase"/>
</dbReference>
<evidence type="ECO:0000259" key="1">
    <source>
        <dbReference type="PROSITE" id="PS52045"/>
    </source>
</evidence>
<proteinExistence type="predicted"/>
<dbReference type="PROSITE" id="PS52045">
    <property type="entry name" value="NEPROSIN_PEP_CD"/>
    <property type="match status" value="1"/>
</dbReference>
<protein>
    <submittedName>
        <fullName evidence="3">Uncharacterized protein LOC125316634</fullName>
    </submittedName>
</protein>
<dbReference type="PANTHER" id="PTHR31589:SF232">
    <property type="entry name" value="NEPROSIN DOMAIN-CONTAINING PROTEIN"/>
    <property type="match status" value="1"/>
</dbReference>
<evidence type="ECO:0000313" key="3">
    <source>
        <dbReference type="RefSeq" id="XP_048141425.1"/>
    </source>
</evidence>
<dbReference type="RefSeq" id="XP_048141425.1">
    <property type="nucleotide sequence ID" value="XM_048285468.1"/>
</dbReference>
<evidence type="ECO:0000313" key="2">
    <source>
        <dbReference type="Proteomes" id="UP000827889"/>
    </source>
</evidence>
<dbReference type="InterPro" id="IPR004314">
    <property type="entry name" value="Neprosin"/>
</dbReference>
<organism evidence="2 3">
    <name type="scientific">Rhodamnia argentea</name>
    <dbReference type="NCBI Taxonomy" id="178133"/>
    <lineage>
        <taxon>Eukaryota</taxon>
        <taxon>Viridiplantae</taxon>
        <taxon>Streptophyta</taxon>
        <taxon>Embryophyta</taxon>
        <taxon>Tracheophyta</taxon>
        <taxon>Spermatophyta</taxon>
        <taxon>Magnoliopsida</taxon>
        <taxon>eudicotyledons</taxon>
        <taxon>Gunneridae</taxon>
        <taxon>Pentapetalae</taxon>
        <taxon>rosids</taxon>
        <taxon>malvids</taxon>
        <taxon>Myrtales</taxon>
        <taxon>Myrtaceae</taxon>
        <taxon>Myrtoideae</taxon>
        <taxon>Myrteae</taxon>
        <taxon>Australasian group</taxon>
        <taxon>Rhodamnia</taxon>
    </lineage>
</organism>
<sequence length="196" mass="21979">METEEGDTIDCVDIDKQPALDHHLFKNHKVQGNSWRDGCCYTFCQGFVQVDRIITPNYPIKPVSTHGGPIYELKVEVSQVISVLLHDQQTRLISINENLEDSTFTAAWGGIAQESADGYCPPMGSGVLPDADYRKAAYFRDVRWMNARGEIFPPREVMPVVVDVTPSCYGPLDLHLRPDPWGYYFSYGGPGGYCRA</sequence>
<accession>A0ABM3HXV8</accession>
<dbReference type="Proteomes" id="UP000827889">
    <property type="component" value="Chromosome 9"/>
</dbReference>
<dbReference type="PANTHER" id="PTHR31589">
    <property type="entry name" value="PROTEIN, PUTATIVE (DUF239)-RELATED-RELATED"/>
    <property type="match status" value="1"/>
</dbReference>
<dbReference type="InterPro" id="IPR025521">
    <property type="entry name" value="Neprosin_propep"/>
</dbReference>
<reference evidence="3" key="1">
    <citation type="submission" date="2025-08" db="UniProtKB">
        <authorList>
            <consortium name="RefSeq"/>
        </authorList>
    </citation>
    <scope>IDENTIFICATION</scope>
    <source>
        <tissue evidence="3">Leaf</tissue>
    </source>
</reference>